<evidence type="ECO:0000313" key="1">
    <source>
        <dbReference type="EMBL" id="RKH46950.1"/>
    </source>
</evidence>
<dbReference type="OrthoDB" id="9799891at2"/>
<dbReference type="RefSeq" id="WP_120623983.1">
    <property type="nucleotide sequence ID" value="NZ_RAWG01000016.1"/>
</dbReference>
<dbReference type="Proteomes" id="UP000273405">
    <property type="component" value="Unassembled WGS sequence"/>
</dbReference>
<comment type="caution">
    <text evidence="1">The sequence shown here is derived from an EMBL/GenBank/DDBJ whole genome shotgun (WGS) entry which is preliminary data.</text>
</comment>
<sequence length="162" mass="17820">MANTQDETVIAPFTAFAFAVEIEIPDVVTKACSAAFSECDGLEMTMDVKTIREGGNNGRQVRLTGALNFGQLTLKRGMTASFDLWDWFEEVQRRPRLRANAEVIVFAPGPAQKERARFVLSRCLPVKLKAPPLNAKDGMVAIEELQIAYESLTRKRLSGGGA</sequence>
<name>A0A3A8NUG1_9BACT</name>
<keyword evidence="2" id="KW-1185">Reference proteome</keyword>
<accession>A0A3A8NUG1</accession>
<dbReference type="InterPro" id="IPR011747">
    <property type="entry name" value="CHP02241"/>
</dbReference>
<dbReference type="GO" id="GO:0005198">
    <property type="term" value="F:structural molecule activity"/>
    <property type="evidence" value="ECO:0007669"/>
    <property type="project" value="InterPro"/>
</dbReference>
<dbReference type="InterPro" id="IPR010667">
    <property type="entry name" value="Phage_T4_Gp19"/>
</dbReference>
<reference evidence="2" key="1">
    <citation type="submission" date="2018-09" db="EMBL/GenBank/DDBJ databases">
        <authorList>
            <person name="Livingstone P.G."/>
            <person name="Whitworth D.E."/>
        </authorList>
    </citation>
    <scope>NUCLEOTIDE SEQUENCE [LARGE SCALE GENOMIC DNA]</scope>
    <source>
        <strain evidence="2">CA040B</strain>
    </source>
</reference>
<dbReference type="NCBIfam" id="TIGR02241">
    <property type="entry name" value="conserved hypothetical phage tail region protein"/>
    <property type="match status" value="1"/>
</dbReference>
<evidence type="ECO:0000313" key="2">
    <source>
        <dbReference type="Proteomes" id="UP000273405"/>
    </source>
</evidence>
<protein>
    <submittedName>
        <fullName evidence="1">Phage tail protein</fullName>
    </submittedName>
</protein>
<dbReference type="AlphaFoldDB" id="A0A3A8NUG1"/>
<dbReference type="PANTHER" id="PTHR38009">
    <property type="entry name" value="CONSERVED HYPOTHETICAL PHAGE TAIL PROTEIN"/>
    <property type="match status" value="1"/>
</dbReference>
<dbReference type="PANTHER" id="PTHR38009:SF1">
    <property type="entry name" value="CONSERVED HYPOTHETICAL PHAGE TAIL PROTEIN"/>
    <property type="match status" value="1"/>
</dbReference>
<dbReference type="EMBL" id="RAWG01000016">
    <property type="protein sequence ID" value="RKH46950.1"/>
    <property type="molecule type" value="Genomic_DNA"/>
</dbReference>
<proteinExistence type="predicted"/>
<organism evidence="1 2">
    <name type="scientific">Corallococcus sicarius</name>
    <dbReference type="NCBI Taxonomy" id="2316726"/>
    <lineage>
        <taxon>Bacteria</taxon>
        <taxon>Pseudomonadati</taxon>
        <taxon>Myxococcota</taxon>
        <taxon>Myxococcia</taxon>
        <taxon>Myxococcales</taxon>
        <taxon>Cystobacterineae</taxon>
        <taxon>Myxococcaceae</taxon>
        <taxon>Corallococcus</taxon>
    </lineage>
</organism>
<dbReference type="Pfam" id="PF06841">
    <property type="entry name" value="Phage_T4_gp19"/>
    <property type="match status" value="1"/>
</dbReference>
<gene>
    <name evidence="1" type="ORF">D7X12_04255</name>
</gene>